<dbReference type="Proteomes" id="UP000182740">
    <property type="component" value="Unassembled WGS sequence"/>
</dbReference>
<feature type="transmembrane region" description="Helical" evidence="1">
    <location>
        <begin position="95"/>
        <end position="117"/>
    </location>
</feature>
<sequence>MAVVALVPRVPEPGHFVNMRGYPLTQELHGLATGGVSGTGLADGGFDAAAVRSTVVGVVPPATLGWLTGLTCVVLLVAGWYWLDLRRAGTPPRPVRFVLGTLGALAAVPLLDLVGAIELRLPGDVRGALVAALGLLVLAAYERSWFVLAVTVVFALVSVAFLPPVTGALGAAGVLFAAAFAVLLRRGHGTAADTR</sequence>
<dbReference type="STRING" id="546364.SAMN04489730_4185"/>
<protein>
    <submittedName>
        <fullName evidence="2">Uncharacterized protein</fullName>
    </submittedName>
</protein>
<feature type="transmembrane region" description="Helical" evidence="1">
    <location>
        <begin position="145"/>
        <end position="162"/>
    </location>
</feature>
<gene>
    <name evidence="2" type="ORF">SAMN04489730_4185</name>
</gene>
<organism evidence="2 3">
    <name type="scientific">Amycolatopsis australiensis</name>
    <dbReference type="NCBI Taxonomy" id="546364"/>
    <lineage>
        <taxon>Bacteria</taxon>
        <taxon>Bacillati</taxon>
        <taxon>Actinomycetota</taxon>
        <taxon>Actinomycetes</taxon>
        <taxon>Pseudonocardiales</taxon>
        <taxon>Pseudonocardiaceae</taxon>
        <taxon>Amycolatopsis</taxon>
    </lineage>
</organism>
<keyword evidence="1" id="KW-0472">Membrane</keyword>
<evidence type="ECO:0000313" key="2">
    <source>
        <dbReference type="EMBL" id="SFW76742.1"/>
    </source>
</evidence>
<name>A0A1K1RXH3_9PSEU</name>
<evidence type="ECO:0000256" key="1">
    <source>
        <dbReference type="SAM" id="Phobius"/>
    </source>
</evidence>
<dbReference type="EMBL" id="FPJG01000006">
    <property type="protein sequence ID" value="SFW76742.1"/>
    <property type="molecule type" value="Genomic_DNA"/>
</dbReference>
<evidence type="ECO:0000313" key="3">
    <source>
        <dbReference type="Proteomes" id="UP000182740"/>
    </source>
</evidence>
<feature type="transmembrane region" description="Helical" evidence="1">
    <location>
        <begin position="123"/>
        <end position="140"/>
    </location>
</feature>
<proteinExistence type="predicted"/>
<feature type="transmembrane region" description="Helical" evidence="1">
    <location>
        <begin position="168"/>
        <end position="185"/>
    </location>
</feature>
<reference evidence="3" key="1">
    <citation type="submission" date="2016-11" db="EMBL/GenBank/DDBJ databases">
        <authorList>
            <person name="Varghese N."/>
            <person name="Submissions S."/>
        </authorList>
    </citation>
    <scope>NUCLEOTIDE SEQUENCE [LARGE SCALE GENOMIC DNA]</scope>
    <source>
        <strain evidence="3">DSM 44671</strain>
    </source>
</reference>
<keyword evidence="1" id="KW-1133">Transmembrane helix</keyword>
<feature type="transmembrane region" description="Helical" evidence="1">
    <location>
        <begin position="64"/>
        <end position="83"/>
    </location>
</feature>
<keyword evidence="1" id="KW-0812">Transmembrane</keyword>
<keyword evidence="3" id="KW-1185">Reference proteome</keyword>
<dbReference type="AlphaFoldDB" id="A0A1K1RXH3"/>
<accession>A0A1K1RXH3</accession>